<gene>
    <name evidence="2" type="ORF">ACFQ1X_04880</name>
</gene>
<dbReference type="Proteomes" id="UP001597109">
    <property type="component" value="Unassembled WGS sequence"/>
</dbReference>
<evidence type="ECO:0000313" key="2">
    <source>
        <dbReference type="EMBL" id="MFD1030759.1"/>
    </source>
</evidence>
<reference evidence="3" key="1">
    <citation type="journal article" date="2019" name="Int. J. Syst. Evol. Microbiol.">
        <title>The Global Catalogue of Microorganisms (GCM) 10K type strain sequencing project: providing services to taxonomists for standard genome sequencing and annotation.</title>
        <authorList>
            <consortium name="The Broad Institute Genomics Platform"/>
            <consortium name="The Broad Institute Genome Sequencing Center for Infectious Disease"/>
            <person name="Wu L."/>
            <person name="Ma J."/>
        </authorList>
    </citation>
    <scope>NUCLEOTIDE SEQUENCE [LARGE SCALE GENOMIC DNA]</scope>
    <source>
        <strain evidence="3">CCUG 56756</strain>
    </source>
</reference>
<feature type="region of interest" description="Disordered" evidence="1">
    <location>
        <begin position="107"/>
        <end position="136"/>
    </location>
</feature>
<dbReference type="EMBL" id="JBHTKI010000007">
    <property type="protein sequence ID" value="MFD1030759.1"/>
    <property type="molecule type" value="Genomic_DNA"/>
</dbReference>
<feature type="compositionally biased region" description="Basic and acidic residues" evidence="1">
    <location>
        <begin position="21"/>
        <end position="37"/>
    </location>
</feature>
<dbReference type="RefSeq" id="WP_144840141.1">
    <property type="nucleotide sequence ID" value="NZ_JBHTKI010000007.1"/>
</dbReference>
<comment type="caution">
    <text evidence="2">The sequence shown here is derived from an EMBL/GenBank/DDBJ whole genome shotgun (WGS) entry which is preliminary data.</text>
</comment>
<evidence type="ECO:0000313" key="3">
    <source>
        <dbReference type="Proteomes" id="UP001597109"/>
    </source>
</evidence>
<evidence type="ECO:0000256" key="1">
    <source>
        <dbReference type="SAM" id="MobiDB-lite"/>
    </source>
</evidence>
<protein>
    <submittedName>
        <fullName evidence="2">Uncharacterized protein</fullName>
    </submittedName>
</protein>
<keyword evidence="3" id="KW-1185">Reference proteome</keyword>
<organism evidence="2 3">
    <name type="scientific">Metaplanococcus flavidus</name>
    <dbReference type="NCBI Taxonomy" id="569883"/>
    <lineage>
        <taxon>Bacteria</taxon>
        <taxon>Bacillati</taxon>
        <taxon>Bacillota</taxon>
        <taxon>Bacilli</taxon>
        <taxon>Bacillales</taxon>
        <taxon>Caryophanaceae</taxon>
        <taxon>Metaplanococcus</taxon>
    </lineage>
</organism>
<proteinExistence type="predicted"/>
<accession>A0ABW3L844</accession>
<name>A0ABW3L844_9BACL</name>
<feature type="region of interest" description="Disordered" evidence="1">
    <location>
        <begin position="20"/>
        <end position="49"/>
    </location>
</feature>
<sequence length="159" mass="17697">MEPLIFALIIMAVSAFFSNKKKGEERSSSGGSGEKKQSPSGRAQGGFKRMEDYAKEVYGEFQTQMNPETDKKTQATKAAKEVAERYTKSRPGREREVAAPAIERVERASGRLSAHQKPASVIRKEPEPAKNLFPLTQNDAQRGIILAEVFMPPKSKRKK</sequence>